<organism evidence="2 3">
    <name type="scientific">Mucuna pruriens</name>
    <name type="common">Velvet bean</name>
    <name type="synonym">Dolichos pruriens</name>
    <dbReference type="NCBI Taxonomy" id="157652"/>
    <lineage>
        <taxon>Eukaryota</taxon>
        <taxon>Viridiplantae</taxon>
        <taxon>Streptophyta</taxon>
        <taxon>Embryophyta</taxon>
        <taxon>Tracheophyta</taxon>
        <taxon>Spermatophyta</taxon>
        <taxon>Magnoliopsida</taxon>
        <taxon>eudicotyledons</taxon>
        <taxon>Gunneridae</taxon>
        <taxon>Pentapetalae</taxon>
        <taxon>rosids</taxon>
        <taxon>fabids</taxon>
        <taxon>Fabales</taxon>
        <taxon>Fabaceae</taxon>
        <taxon>Papilionoideae</taxon>
        <taxon>50 kb inversion clade</taxon>
        <taxon>NPAAA clade</taxon>
        <taxon>indigoferoid/millettioid clade</taxon>
        <taxon>Phaseoleae</taxon>
        <taxon>Mucuna</taxon>
    </lineage>
</organism>
<dbReference type="EMBL" id="QJKJ01005446">
    <property type="protein sequence ID" value="RDX90241.1"/>
    <property type="molecule type" value="Genomic_DNA"/>
</dbReference>
<evidence type="ECO:0000313" key="3">
    <source>
        <dbReference type="Proteomes" id="UP000257109"/>
    </source>
</evidence>
<reference evidence="2" key="1">
    <citation type="submission" date="2018-05" db="EMBL/GenBank/DDBJ databases">
        <title>Draft genome of Mucuna pruriens seed.</title>
        <authorList>
            <person name="Nnadi N.E."/>
            <person name="Vos R."/>
            <person name="Hasami M.H."/>
            <person name="Devisetty U.K."/>
            <person name="Aguiy J.C."/>
        </authorList>
    </citation>
    <scope>NUCLEOTIDE SEQUENCE [LARGE SCALE GENOMIC DNA]</scope>
    <source>
        <strain evidence="2">JCA_2017</strain>
    </source>
</reference>
<feature type="coiled-coil region" evidence="1">
    <location>
        <begin position="65"/>
        <end position="92"/>
    </location>
</feature>
<proteinExistence type="predicted"/>
<keyword evidence="3" id="KW-1185">Reference proteome</keyword>
<feature type="non-terminal residue" evidence="2">
    <location>
        <position position="1"/>
    </location>
</feature>
<dbReference type="AlphaFoldDB" id="A0A371GI50"/>
<accession>A0A371GI50</accession>
<name>A0A371GI50_MUCPR</name>
<sequence>MTPFAIHGSRAHRGECYRKIRQAYNNIIRRRAESGTRSCGTSPSYRTWLRDRTGLIGLLGGHDQRMDQEAHIEELEDTLEQMRVEQGVLKRKLEVALEDAHQERQ</sequence>
<dbReference type="OrthoDB" id="999756at2759"/>
<gene>
    <name evidence="2" type="ORF">CR513_27909</name>
</gene>
<dbReference type="Proteomes" id="UP000257109">
    <property type="component" value="Unassembled WGS sequence"/>
</dbReference>
<comment type="caution">
    <text evidence="2">The sequence shown here is derived from an EMBL/GenBank/DDBJ whole genome shotgun (WGS) entry which is preliminary data.</text>
</comment>
<keyword evidence="1" id="KW-0175">Coiled coil</keyword>
<evidence type="ECO:0000313" key="2">
    <source>
        <dbReference type="EMBL" id="RDX90241.1"/>
    </source>
</evidence>
<protein>
    <submittedName>
        <fullName evidence="2">Uncharacterized protein</fullName>
    </submittedName>
</protein>
<evidence type="ECO:0000256" key="1">
    <source>
        <dbReference type="SAM" id="Coils"/>
    </source>
</evidence>